<comment type="caution">
    <text evidence="2">The sequence shown here is derived from an EMBL/GenBank/DDBJ whole genome shotgun (WGS) entry which is preliminary data.</text>
</comment>
<protein>
    <submittedName>
        <fullName evidence="2">Uncharacterized protein</fullName>
    </submittedName>
</protein>
<dbReference type="RefSeq" id="WP_371387468.1">
    <property type="nucleotide sequence ID" value="NZ_JBGLYH010000047.1"/>
</dbReference>
<proteinExistence type="predicted"/>
<feature type="compositionally biased region" description="Basic and acidic residues" evidence="1">
    <location>
        <begin position="59"/>
        <end position="70"/>
    </location>
</feature>
<accession>A0ABV4K5R1</accession>
<evidence type="ECO:0000313" key="2">
    <source>
        <dbReference type="EMBL" id="MEZ7197970.1"/>
    </source>
</evidence>
<feature type="region of interest" description="Disordered" evidence="1">
    <location>
        <begin position="48"/>
        <end position="73"/>
    </location>
</feature>
<keyword evidence="3" id="KW-1185">Reference proteome</keyword>
<evidence type="ECO:0000256" key="1">
    <source>
        <dbReference type="SAM" id="MobiDB-lite"/>
    </source>
</evidence>
<feature type="compositionally biased region" description="Polar residues" evidence="1">
    <location>
        <begin position="467"/>
        <end position="476"/>
    </location>
</feature>
<feature type="region of interest" description="Disordered" evidence="1">
    <location>
        <begin position="431"/>
        <end position="502"/>
    </location>
</feature>
<reference evidence="2 3" key="1">
    <citation type="submission" date="2024-08" db="EMBL/GenBank/DDBJ databases">
        <title>Sulfate-reducing bacteria isolated from formation water of the oil field in Kazakhstan and description of Pseudodesulfovibrio sp.</title>
        <authorList>
            <person name="Bidzhieva S.K."/>
            <person name="Tourova T.P."/>
            <person name="Grouzdev D.S."/>
            <person name="Beletsky A.V."/>
            <person name="Sokolova D.S."/>
            <person name="Samigullina S.R."/>
            <person name="Poltaraus A.B."/>
            <person name="Avtukh A.N."/>
            <person name="Tereshina V.M."/>
            <person name="Zhaparov N.S."/>
            <person name="Mardanov A.V."/>
            <person name="Nazina T.N."/>
        </authorList>
    </citation>
    <scope>NUCLEOTIDE SEQUENCE [LARGE SCALE GENOMIC DNA]</scope>
    <source>
        <strain evidence="2 3">9FUS</strain>
    </source>
</reference>
<organism evidence="2 3">
    <name type="scientific">Pseudodesulfovibrio karagichevae</name>
    <dbReference type="NCBI Taxonomy" id="3239305"/>
    <lineage>
        <taxon>Bacteria</taxon>
        <taxon>Pseudomonadati</taxon>
        <taxon>Thermodesulfobacteriota</taxon>
        <taxon>Desulfovibrionia</taxon>
        <taxon>Desulfovibrionales</taxon>
        <taxon>Desulfovibrionaceae</taxon>
    </lineage>
</organism>
<name>A0ABV4K5R1_9BACT</name>
<dbReference type="EMBL" id="JBGLYH010000047">
    <property type="protein sequence ID" value="MEZ7197970.1"/>
    <property type="molecule type" value="Genomic_DNA"/>
</dbReference>
<gene>
    <name evidence="2" type="ORF">AB6M95_14540</name>
</gene>
<feature type="compositionally biased region" description="Basic and acidic residues" evidence="1">
    <location>
        <begin position="483"/>
        <end position="501"/>
    </location>
</feature>
<evidence type="ECO:0000313" key="3">
    <source>
        <dbReference type="Proteomes" id="UP001568698"/>
    </source>
</evidence>
<sequence length="580" mass="63626">MVDPVSSASSALAYSVNRNRAGAANRSASSSPTDVVSISDEAVRKYTAELGETGSAEQGGKDAPRAEDSPWKLSGNLTHAERKLKNGHTEIIDIDGGSLTVREYDGDKLVKSVDGTMVDGRAVLDTSYYDERGKVSQTIHAEMAPLETKNKWSGAVMNRSVTWFEDGQVTRTLGDEMYLRTRNTGHATISVSGNEFTRMTGDLTNDGDTLIRKLTSEEHSLSYHADIREFYDNKQLSKNLIIDQTGEFTQESNRHPVEVDGMGAMGTRELYHNTSLSVVSEEFDRGGNLLHQATVTDTQVDGVDGEDGHQVQTADVSWYKDGELVKHGSGSFRLDEFDGHGLHKRPGILDLLGLKAEEYLTPEAQDSSELLGTKLAESSSAPEFFLEGLGRASAKGQYGSAADMAEYGHRERPFAVEWTTELYEDGEMVMRKQDSQQARNAPNRGIDDRLPFRTGGGLSEGDRPAVLQSSSHSTELFENGKAVARESQETREYLQPDEHGPDTLMTLVDYDRQNDSGPDGVNVFYKGGIDEADPDPRAALRAMGAELDLTMDGVYEMYRDVRGRGQLGDKASGFRFKALD</sequence>
<dbReference type="Proteomes" id="UP001568698">
    <property type="component" value="Unassembled WGS sequence"/>
</dbReference>